<dbReference type="Gene3D" id="2.60.40.2000">
    <property type="match status" value="1"/>
</dbReference>
<dbReference type="Proteomes" id="UP000245288">
    <property type="component" value="Unassembled WGS sequence"/>
</dbReference>
<dbReference type="InterPro" id="IPR022477">
    <property type="entry name" value="Spore_YqfC"/>
</dbReference>
<dbReference type="Pfam" id="PF07873">
    <property type="entry name" value="YabP"/>
    <property type="match status" value="1"/>
</dbReference>
<protein>
    <submittedName>
        <fullName evidence="1">Sporulation protein</fullName>
    </submittedName>
</protein>
<gene>
    <name evidence="1" type="ORF">LG34_00930</name>
</gene>
<organism evidence="1 2">
    <name type="scientific">Eubacterium ramulus</name>
    <dbReference type="NCBI Taxonomy" id="39490"/>
    <lineage>
        <taxon>Bacteria</taxon>
        <taxon>Bacillati</taxon>
        <taxon>Bacillota</taxon>
        <taxon>Clostridia</taxon>
        <taxon>Eubacteriales</taxon>
        <taxon>Eubacteriaceae</taxon>
        <taxon>Eubacterium</taxon>
    </lineage>
</organism>
<keyword evidence="2" id="KW-1185">Reference proteome</keyword>
<dbReference type="NCBIfam" id="TIGR02856">
    <property type="entry name" value="spore_yqfC"/>
    <property type="match status" value="1"/>
</dbReference>
<evidence type="ECO:0000313" key="1">
    <source>
        <dbReference type="EMBL" id="PWE87922.1"/>
    </source>
</evidence>
<dbReference type="InterPro" id="IPR038705">
    <property type="entry name" value="YabP_sf"/>
</dbReference>
<proteinExistence type="predicted"/>
<dbReference type="OrthoDB" id="2989236at2"/>
<name>A0A2V1JSJ4_EUBRA</name>
<sequence length="93" mass="10821">MKKKKKHMLVKSVTDRLELPKDMMFGVPILTITGQNDLTVENYKGILEYREDKIRLSLKQGQVEICGTHLKIEYYTGEDMKISGQIDKLEYGR</sequence>
<comment type="caution">
    <text evidence="1">The sequence shown here is derived from an EMBL/GenBank/DDBJ whole genome shotgun (WGS) entry which is preliminary data.</text>
</comment>
<evidence type="ECO:0000313" key="2">
    <source>
        <dbReference type="Proteomes" id="UP000245288"/>
    </source>
</evidence>
<dbReference type="EMBL" id="JRFU01000009">
    <property type="protein sequence ID" value="PWE87922.1"/>
    <property type="molecule type" value="Genomic_DNA"/>
</dbReference>
<accession>A0A2V1JSJ4</accession>
<dbReference type="AlphaFoldDB" id="A0A2V1JSJ4"/>
<dbReference type="InterPro" id="IPR022476">
    <property type="entry name" value="Spore_YabP/YqfC"/>
</dbReference>
<reference evidence="1 2" key="1">
    <citation type="submission" date="2014-09" db="EMBL/GenBank/DDBJ databases">
        <title>Butyrate-producing bacteria isolated from human gut.</title>
        <authorList>
            <person name="Zhang Q."/>
            <person name="Zhao L."/>
        </authorList>
    </citation>
    <scope>NUCLEOTIDE SEQUENCE [LARGE SCALE GENOMIC DNA]</scope>
    <source>
        <strain evidence="1 2">21</strain>
    </source>
</reference>